<dbReference type="InterPro" id="IPR019554">
    <property type="entry name" value="Soluble_ligand-bd"/>
</dbReference>
<evidence type="ECO:0000259" key="3">
    <source>
        <dbReference type="Pfam" id="PF02563"/>
    </source>
</evidence>
<dbReference type="Pfam" id="PF02563">
    <property type="entry name" value="Poly_export"/>
    <property type="match status" value="1"/>
</dbReference>
<proteinExistence type="predicted"/>
<evidence type="ECO:0000259" key="4">
    <source>
        <dbReference type="Pfam" id="PF10531"/>
    </source>
</evidence>
<sequence>MIQTLSGKITEKIGLCFLSPHLIKKRWISGFFLYPLFLILLFFTSCATYPNIPKIEETKIHNNPEPGWLKNYLISINDVLKIVVWDHDDLTREVQVSAEGSFSYPLIGRVKAVGLTVSQLEQEIAKRLSGRYIINPQVTVTVEEYHRFFYVFGQVKKPGRYPLEADTTVLKAITTAEGATDKAAINKTKIVREENGVRKEIKAKMTDLVKPEDVIIVPESFF</sequence>
<dbReference type="EMBL" id="DRBC01000092">
    <property type="protein sequence ID" value="HDN84421.1"/>
    <property type="molecule type" value="Genomic_DNA"/>
</dbReference>
<gene>
    <name evidence="5" type="ORF">ENG47_01515</name>
</gene>
<dbReference type="GO" id="GO:0015159">
    <property type="term" value="F:polysaccharide transmembrane transporter activity"/>
    <property type="evidence" value="ECO:0007669"/>
    <property type="project" value="InterPro"/>
</dbReference>
<feature type="domain" description="Soluble ligand binding" evidence="4">
    <location>
        <begin position="149"/>
        <end position="192"/>
    </location>
</feature>
<dbReference type="Gene3D" id="3.10.560.10">
    <property type="entry name" value="Outer membrane lipoprotein wza domain like"/>
    <property type="match status" value="1"/>
</dbReference>
<dbReference type="PANTHER" id="PTHR33619">
    <property type="entry name" value="POLYSACCHARIDE EXPORT PROTEIN GFCE-RELATED"/>
    <property type="match status" value="1"/>
</dbReference>
<keyword evidence="2" id="KW-0812">Transmembrane</keyword>
<protein>
    <submittedName>
        <fullName evidence="5">Polysaccharide export protein</fullName>
    </submittedName>
</protein>
<dbReference type="InterPro" id="IPR049712">
    <property type="entry name" value="Poly_export"/>
</dbReference>
<evidence type="ECO:0000313" key="5">
    <source>
        <dbReference type="EMBL" id="HDN84421.1"/>
    </source>
</evidence>
<dbReference type="AlphaFoldDB" id="A0A7V0QQ44"/>
<dbReference type="InterPro" id="IPR003715">
    <property type="entry name" value="Poly_export_N"/>
</dbReference>
<comment type="caution">
    <text evidence="5">The sequence shown here is derived from an EMBL/GenBank/DDBJ whole genome shotgun (WGS) entry which is preliminary data.</text>
</comment>
<dbReference type="Gene3D" id="3.30.1950.10">
    <property type="entry name" value="wza like domain"/>
    <property type="match status" value="1"/>
</dbReference>
<feature type="transmembrane region" description="Helical" evidence="2">
    <location>
        <begin position="31"/>
        <end position="52"/>
    </location>
</feature>
<dbReference type="PANTHER" id="PTHR33619:SF3">
    <property type="entry name" value="POLYSACCHARIDE EXPORT PROTEIN GFCE-RELATED"/>
    <property type="match status" value="1"/>
</dbReference>
<dbReference type="Proteomes" id="UP000885660">
    <property type="component" value="Unassembled WGS sequence"/>
</dbReference>
<keyword evidence="2" id="KW-0472">Membrane</keyword>
<keyword evidence="1" id="KW-0732">Signal</keyword>
<evidence type="ECO:0000256" key="2">
    <source>
        <dbReference type="SAM" id="Phobius"/>
    </source>
</evidence>
<accession>A0A7V0QQ44</accession>
<organism evidence="5">
    <name type="scientific">Aerophobetes bacterium</name>
    <dbReference type="NCBI Taxonomy" id="2030807"/>
    <lineage>
        <taxon>Bacteria</taxon>
        <taxon>Candidatus Aerophobota</taxon>
    </lineage>
</organism>
<name>A0A7V0QQ44_UNCAE</name>
<feature type="domain" description="Polysaccharide export protein N-terminal" evidence="3">
    <location>
        <begin position="70"/>
        <end position="142"/>
    </location>
</feature>
<evidence type="ECO:0000256" key="1">
    <source>
        <dbReference type="ARBA" id="ARBA00022729"/>
    </source>
</evidence>
<reference evidence="5" key="1">
    <citation type="journal article" date="2020" name="mSystems">
        <title>Genome- and Community-Level Interaction Insights into Carbon Utilization and Element Cycling Functions of Hydrothermarchaeota in Hydrothermal Sediment.</title>
        <authorList>
            <person name="Zhou Z."/>
            <person name="Liu Y."/>
            <person name="Xu W."/>
            <person name="Pan J."/>
            <person name="Luo Z.H."/>
            <person name="Li M."/>
        </authorList>
    </citation>
    <scope>NUCLEOTIDE SEQUENCE [LARGE SCALE GENOMIC DNA]</scope>
    <source>
        <strain evidence="5">HyVt-219</strain>
    </source>
</reference>
<keyword evidence="2" id="KW-1133">Transmembrane helix</keyword>
<dbReference type="Pfam" id="PF10531">
    <property type="entry name" value="SLBB"/>
    <property type="match status" value="1"/>
</dbReference>